<name>A0A516H1F6_9PROT</name>
<proteinExistence type="predicted"/>
<evidence type="ECO:0000256" key="5">
    <source>
        <dbReference type="ARBA" id="ARBA00023136"/>
    </source>
</evidence>
<dbReference type="GO" id="GO:0022857">
    <property type="term" value="F:transmembrane transporter activity"/>
    <property type="evidence" value="ECO:0007669"/>
    <property type="project" value="InterPro"/>
</dbReference>
<evidence type="ECO:0000256" key="1">
    <source>
        <dbReference type="ARBA" id="ARBA00004651"/>
    </source>
</evidence>
<dbReference type="GO" id="GO:0005886">
    <property type="term" value="C:plasma membrane"/>
    <property type="evidence" value="ECO:0007669"/>
    <property type="project" value="UniProtKB-SubCell"/>
</dbReference>
<accession>A0A516H1F6</accession>
<feature type="transmembrane region" description="Helical" evidence="6">
    <location>
        <begin position="148"/>
        <end position="165"/>
    </location>
</feature>
<dbReference type="RefSeq" id="WP_144068604.1">
    <property type="nucleotide sequence ID" value="NZ_CP041636.1"/>
</dbReference>
<feature type="transmembrane region" description="Helical" evidence="6">
    <location>
        <begin position="6"/>
        <end position="27"/>
    </location>
</feature>
<dbReference type="OrthoDB" id="9792579at2"/>
<dbReference type="EMBL" id="CP041636">
    <property type="protein sequence ID" value="QDO97623.1"/>
    <property type="molecule type" value="Genomic_DNA"/>
</dbReference>
<keyword evidence="2" id="KW-1003">Cell membrane</keyword>
<evidence type="ECO:0000256" key="4">
    <source>
        <dbReference type="ARBA" id="ARBA00022989"/>
    </source>
</evidence>
<protein>
    <submittedName>
        <fullName evidence="7">ABC transporter permease</fullName>
    </submittedName>
</protein>
<keyword evidence="4 6" id="KW-1133">Transmembrane helix</keyword>
<evidence type="ECO:0000256" key="6">
    <source>
        <dbReference type="SAM" id="Phobius"/>
    </source>
</evidence>
<reference evidence="7 8" key="1">
    <citation type="submission" date="2019-07" db="EMBL/GenBank/DDBJ databases">
        <title>Genome sequencing for Ferrovibrio sp. K5.</title>
        <authorList>
            <person name="Park S.-J."/>
        </authorList>
    </citation>
    <scope>NUCLEOTIDE SEQUENCE [LARGE SCALE GENOMIC DNA]</scope>
    <source>
        <strain evidence="7 8">K5</strain>
    </source>
</reference>
<feature type="transmembrane region" description="Helical" evidence="6">
    <location>
        <begin position="195"/>
        <end position="218"/>
    </location>
</feature>
<sequence length="309" mass="31734">MDAATLDFLVSALRIATPLLFAALGGILSERAGVFAVGLEGMMLAGAFGAAIAAFITGSAMLGLVASLACGACLAGVVAIVTVRFGAEQMVTGLAANIFAIGLTSFLLRSTVGRGQAPVIQVPLLQAWPIPGLADLPWIGPLLFQQPPLTYLALGITVPMFYFLMRSQAGLTLRAVGENPQAAYAIGGDPVAIRIWAVLAGGAIAGLGGAVLALQQIGTFTDAMTSGRGYLALAAIIVGRWMPFGTLVACLVFGAAEALYLRVQTIGLPISSYVVQMLPYIIAIVVLALMGRAARLPAAIGTAYDREAK</sequence>
<evidence type="ECO:0000313" key="8">
    <source>
        <dbReference type="Proteomes" id="UP000317496"/>
    </source>
</evidence>
<feature type="transmembrane region" description="Helical" evidence="6">
    <location>
        <begin position="273"/>
        <end position="294"/>
    </location>
</feature>
<evidence type="ECO:0000256" key="3">
    <source>
        <dbReference type="ARBA" id="ARBA00022692"/>
    </source>
</evidence>
<evidence type="ECO:0000313" key="7">
    <source>
        <dbReference type="EMBL" id="QDO97623.1"/>
    </source>
</evidence>
<organism evidence="7 8">
    <name type="scientific">Ferrovibrio terrae</name>
    <dbReference type="NCBI Taxonomy" id="2594003"/>
    <lineage>
        <taxon>Bacteria</taxon>
        <taxon>Pseudomonadati</taxon>
        <taxon>Pseudomonadota</taxon>
        <taxon>Alphaproteobacteria</taxon>
        <taxon>Rhodospirillales</taxon>
        <taxon>Rhodospirillaceae</taxon>
        <taxon>Ferrovibrio</taxon>
    </lineage>
</organism>
<feature type="transmembrane region" description="Helical" evidence="6">
    <location>
        <begin position="62"/>
        <end position="83"/>
    </location>
</feature>
<dbReference type="CDD" id="cd06580">
    <property type="entry name" value="TM_PBP1_transp_TpRbsC_like"/>
    <property type="match status" value="1"/>
</dbReference>
<dbReference type="PANTHER" id="PTHR43370:SF2">
    <property type="entry name" value="ABC TRANSPORTER PERMEASE PROTEIN"/>
    <property type="match status" value="1"/>
</dbReference>
<feature type="transmembrane region" description="Helical" evidence="6">
    <location>
        <begin position="34"/>
        <end position="56"/>
    </location>
</feature>
<dbReference type="Pfam" id="PF02653">
    <property type="entry name" value="BPD_transp_2"/>
    <property type="match status" value="1"/>
</dbReference>
<gene>
    <name evidence="7" type="ORF">FNB15_10225</name>
</gene>
<dbReference type="PANTHER" id="PTHR43370">
    <property type="entry name" value="SUGAR ABC TRANSPORTER INTEGRAL MEMBRANE PROTEIN-RELATED"/>
    <property type="match status" value="1"/>
</dbReference>
<feature type="transmembrane region" description="Helical" evidence="6">
    <location>
        <begin position="90"/>
        <end position="108"/>
    </location>
</feature>
<evidence type="ECO:0000256" key="2">
    <source>
        <dbReference type="ARBA" id="ARBA00022475"/>
    </source>
</evidence>
<feature type="transmembrane region" description="Helical" evidence="6">
    <location>
        <begin position="230"/>
        <end position="261"/>
    </location>
</feature>
<dbReference type="Proteomes" id="UP000317496">
    <property type="component" value="Chromosome"/>
</dbReference>
<dbReference type="AlphaFoldDB" id="A0A516H1F6"/>
<dbReference type="KEGG" id="fer:FNB15_10225"/>
<comment type="subcellular location">
    <subcellularLocation>
        <location evidence="1">Cell membrane</location>
        <topology evidence="1">Multi-pass membrane protein</topology>
    </subcellularLocation>
</comment>
<keyword evidence="8" id="KW-1185">Reference proteome</keyword>
<dbReference type="InterPro" id="IPR001851">
    <property type="entry name" value="ABC_transp_permease"/>
</dbReference>
<keyword evidence="5 6" id="KW-0472">Membrane</keyword>
<keyword evidence="3 6" id="KW-0812">Transmembrane</keyword>